<comment type="caution">
    <text evidence="3">The sequence shown here is derived from an EMBL/GenBank/DDBJ whole genome shotgun (WGS) entry which is preliminary data.</text>
</comment>
<evidence type="ECO:0000256" key="1">
    <source>
        <dbReference type="SAM" id="MobiDB-lite"/>
    </source>
</evidence>
<organism evidence="3 4">
    <name type="scientific">Eisenbergiella tayi</name>
    <dbReference type="NCBI Taxonomy" id="1432052"/>
    <lineage>
        <taxon>Bacteria</taxon>
        <taxon>Bacillati</taxon>
        <taxon>Bacillota</taxon>
        <taxon>Clostridia</taxon>
        <taxon>Lachnospirales</taxon>
        <taxon>Lachnospiraceae</taxon>
        <taxon>Eisenbergiella</taxon>
    </lineage>
</organism>
<keyword evidence="2" id="KW-0812">Transmembrane</keyword>
<feature type="compositionally biased region" description="Basic and acidic residues" evidence="1">
    <location>
        <begin position="32"/>
        <end position="41"/>
    </location>
</feature>
<dbReference type="RefSeq" id="WP_069431371.1">
    <property type="nucleotide sequence ID" value="NZ_MEHA01000003.1"/>
</dbReference>
<gene>
    <name evidence="3" type="ORF">BEI59_06610</name>
</gene>
<dbReference type="AlphaFoldDB" id="A0A1E3UPA4"/>
<feature type="region of interest" description="Disordered" evidence="1">
    <location>
        <begin position="25"/>
        <end position="83"/>
    </location>
</feature>
<dbReference type="OrthoDB" id="1976357at2"/>
<reference evidence="3 4" key="1">
    <citation type="submission" date="2016-08" db="EMBL/GenBank/DDBJ databases">
        <authorList>
            <person name="Seilhamer J.J."/>
        </authorList>
    </citation>
    <scope>NUCLEOTIDE SEQUENCE [LARGE SCALE GENOMIC DNA]</scope>
    <source>
        <strain evidence="3 4">NML150140-1</strain>
    </source>
</reference>
<dbReference type="Proteomes" id="UP000094271">
    <property type="component" value="Unassembled WGS sequence"/>
</dbReference>
<feature type="compositionally biased region" description="Basic and acidic residues" evidence="1">
    <location>
        <begin position="64"/>
        <end position="80"/>
    </location>
</feature>
<feature type="compositionally biased region" description="Basic residues" evidence="1">
    <location>
        <begin position="42"/>
        <end position="63"/>
    </location>
</feature>
<evidence type="ECO:0000256" key="2">
    <source>
        <dbReference type="SAM" id="Phobius"/>
    </source>
</evidence>
<sequence length="129" mass="14192">MKYCPYCGADLADGAASFCMECGKSLPTAEGGQKKPKEKPVKSQKRMEKKRKHPSPKPRKKHEKPVGEHVGRAFHPKDDGYDGYYDDVLPSDAGKLKEGPDMELVKKVSAVAGVMLLIVILCVVAMYLL</sequence>
<name>A0A1E3UPA4_9FIRM</name>
<evidence type="ECO:0008006" key="5">
    <source>
        <dbReference type="Google" id="ProtNLM"/>
    </source>
</evidence>
<evidence type="ECO:0000313" key="3">
    <source>
        <dbReference type="EMBL" id="ODR54217.1"/>
    </source>
</evidence>
<accession>A0A1E3UPA4</accession>
<keyword evidence="2" id="KW-1133">Transmembrane helix</keyword>
<feature type="transmembrane region" description="Helical" evidence="2">
    <location>
        <begin position="108"/>
        <end position="128"/>
    </location>
</feature>
<proteinExistence type="predicted"/>
<dbReference type="EMBL" id="MEHA01000003">
    <property type="protein sequence ID" value="ODR54217.1"/>
    <property type="molecule type" value="Genomic_DNA"/>
</dbReference>
<evidence type="ECO:0000313" key="4">
    <source>
        <dbReference type="Proteomes" id="UP000094271"/>
    </source>
</evidence>
<keyword evidence="2" id="KW-0472">Membrane</keyword>
<protein>
    <recommendedName>
        <fullName evidence="5">Zinc ribbon domain-containing protein</fullName>
    </recommendedName>
</protein>